<feature type="transmembrane region" description="Helical" evidence="1">
    <location>
        <begin position="60"/>
        <end position="77"/>
    </location>
</feature>
<evidence type="ECO:0000313" key="5">
    <source>
        <dbReference type="Proteomes" id="UP001198057"/>
    </source>
</evidence>
<dbReference type="AlphaFoldDB" id="A0A2T0FQE7"/>
<feature type="transmembrane region" description="Helical" evidence="1">
    <location>
        <begin position="38"/>
        <end position="55"/>
    </location>
</feature>
<dbReference type="Proteomes" id="UP001198057">
    <property type="component" value="Unassembled WGS sequence"/>
</dbReference>
<reference evidence="3 4" key="1">
    <citation type="submission" date="2018-12" db="EMBL/GenBank/DDBJ databases">
        <authorList>
            <consortium name="Pathogen Informatics"/>
        </authorList>
    </citation>
    <scope>NUCLEOTIDE SEQUENCE [LARGE SCALE GENOMIC DNA]</scope>
    <source>
        <strain evidence="3 4">NCTC10713</strain>
    </source>
</reference>
<keyword evidence="1" id="KW-0812">Transmembrane</keyword>
<name>A0A2T0FQE7_STRAP</name>
<evidence type="ECO:0000256" key="1">
    <source>
        <dbReference type="SAM" id="Phobius"/>
    </source>
</evidence>
<organism evidence="2 5">
    <name type="scientific">Streptococcus anginosus</name>
    <dbReference type="NCBI Taxonomy" id="1328"/>
    <lineage>
        <taxon>Bacteria</taxon>
        <taxon>Bacillati</taxon>
        <taxon>Bacillota</taxon>
        <taxon>Bacilli</taxon>
        <taxon>Lactobacillales</taxon>
        <taxon>Streptococcaceae</taxon>
        <taxon>Streptococcus</taxon>
        <taxon>Streptococcus anginosus group</taxon>
    </lineage>
</organism>
<sequence length="180" mass="21244">MKRWLSILFFLLTLLFIGLLIGNVEFQAWAFTRHQNQLSWYIRPILILPIIYFSYRKSLLGISASIFALFTSMIWFWEPKTTSPLVKEFLTYEQDFLQADWNLKKILFVFLVISFFLLLIRATWLHSWKLLAILLILTAFLKILWSYLDSGRAGLTIVVPAILGLFICLFFLSFWMKGKS</sequence>
<dbReference type="GeneID" id="93964253"/>
<gene>
    <name evidence="2" type="ORF">K1I51_07700</name>
    <name evidence="3" type="ORF">NCTC10713_01730</name>
</gene>
<accession>A0A2T0FQE7</accession>
<dbReference type="EMBL" id="LR134283">
    <property type="protein sequence ID" value="VED98724.1"/>
    <property type="molecule type" value="Genomic_DNA"/>
</dbReference>
<feature type="transmembrane region" description="Helical" evidence="1">
    <location>
        <begin position="106"/>
        <end position="124"/>
    </location>
</feature>
<reference evidence="2" key="2">
    <citation type="submission" date="2021-07" db="EMBL/GenBank/DDBJ databases">
        <title>Occurrence of streptococci in the human mouth that bind to a non-human glycan.</title>
        <authorList>
            <person name="Cross B."/>
            <person name="Thamadilok S."/>
            <person name="Bensing B."/>
            <person name="Sasmal A."/>
            <person name="Khedri Z."/>
            <person name="Deng L."/>
            <person name="Yu H."/>
            <person name="Mehta A."/>
            <person name="Aluvathingal J."/>
            <person name="Nadendla S."/>
            <person name="Vickerman M."/>
            <person name="Chen X."/>
            <person name="Dewhirst F."/>
            <person name="Gill A."/>
            <person name="Lettrichova I."/>
            <person name="Diaz S."/>
            <person name="Gill S."/>
            <person name="Tettelin H."/>
            <person name="Iverson T."/>
            <person name="Sullam P."/>
            <person name="Varki A."/>
            <person name="Ruhl S."/>
        </authorList>
    </citation>
    <scope>NUCLEOTIDE SEQUENCE</scope>
    <source>
        <strain evidence="2">SK81</strain>
    </source>
</reference>
<dbReference type="EMBL" id="JAHZQR010000012">
    <property type="protein sequence ID" value="MBZ2156496.1"/>
    <property type="molecule type" value="Genomic_DNA"/>
</dbReference>
<feature type="transmembrane region" description="Helical" evidence="1">
    <location>
        <begin position="131"/>
        <end position="148"/>
    </location>
</feature>
<evidence type="ECO:0000313" key="4">
    <source>
        <dbReference type="Proteomes" id="UP000278419"/>
    </source>
</evidence>
<protein>
    <submittedName>
        <fullName evidence="3">Membrane protein</fullName>
    </submittedName>
</protein>
<proteinExistence type="predicted"/>
<keyword evidence="1" id="KW-0472">Membrane</keyword>
<dbReference type="Proteomes" id="UP000278419">
    <property type="component" value="Chromosome"/>
</dbReference>
<evidence type="ECO:0000313" key="3">
    <source>
        <dbReference type="EMBL" id="VED98724.1"/>
    </source>
</evidence>
<keyword evidence="1" id="KW-1133">Transmembrane helix</keyword>
<feature type="transmembrane region" description="Helical" evidence="1">
    <location>
        <begin position="154"/>
        <end position="175"/>
    </location>
</feature>
<dbReference type="RefSeq" id="WP_003030614.1">
    <property type="nucleotide sequence ID" value="NZ_AP018548.1"/>
</dbReference>
<evidence type="ECO:0000313" key="2">
    <source>
        <dbReference type="EMBL" id="MBZ2156496.1"/>
    </source>
</evidence>